<dbReference type="Proteomes" id="UP000256748">
    <property type="component" value="Unassembled WGS sequence"/>
</dbReference>
<feature type="domain" description="Transposase IS110-like N-terminal" evidence="1">
    <location>
        <begin position="28"/>
        <end position="154"/>
    </location>
</feature>
<dbReference type="InterPro" id="IPR003346">
    <property type="entry name" value="Transposase_20"/>
</dbReference>
<name>A0A3E1BW45_RHILT</name>
<dbReference type="PANTHER" id="PTHR33055">
    <property type="entry name" value="TRANSPOSASE FOR INSERTION SEQUENCE ELEMENT IS1111A"/>
    <property type="match status" value="1"/>
</dbReference>
<evidence type="ECO:0000313" key="3">
    <source>
        <dbReference type="EMBL" id="RFB99427.1"/>
    </source>
</evidence>
<dbReference type="PANTHER" id="PTHR33055:SF13">
    <property type="entry name" value="TRANSPOSASE"/>
    <property type="match status" value="1"/>
</dbReference>
<dbReference type="NCBIfam" id="NF033542">
    <property type="entry name" value="transpos_IS110"/>
    <property type="match status" value="1"/>
</dbReference>
<organism evidence="3 4">
    <name type="scientific">Rhizobium leguminosarum bv. trifolii</name>
    <dbReference type="NCBI Taxonomy" id="386"/>
    <lineage>
        <taxon>Bacteria</taxon>
        <taxon>Pseudomonadati</taxon>
        <taxon>Pseudomonadota</taxon>
        <taxon>Alphaproteobacteria</taxon>
        <taxon>Hyphomicrobiales</taxon>
        <taxon>Rhizobiaceae</taxon>
        <taxon>Rhizobium/Agrobacterium group</taxon>
        <taxon>Rhizobium</taxon>
    </lineage>
</organism>
<evidence type="ECO:0000313" key="4">
    <source>
        <dbReference type="Proteomes" id="UP000256748"/>
    </source>
</evidence>
<dbReference type="AlphaFoldDB" id="A0A3E1BW45"/>
<feature type="domain" description="Transposase IS116/IS110/IS902 C-terminal" evidence="2">
    <location>
        <begin position="197"/>
        <end position="279"/>
    </location>
</feature>
<dbReference type="GO" id="GO:0003677">
    <property type="term" value="F:DNA binding"/>
    <property type="evidence" value="ECO:0007669"/>
    <property type="project" value="InterPro"/>
</dbReference>
<dbReference type="InterPro" id="IPR002525">
    <property type="entry name" value="Transp_IS110-like_N"/>
</dbReference>
<reference evidence="3 4" key="1">
    <citation type="submission" date="2017-03" db="EMBL/GenBank/DDBJ databases">
        <title>Genome analysis of Rhizobial strains effectives or ineffectives for nitrogen fixation isolated from bean seeds.</title>
        <authorList>
            <person name="Peralta H."/>
            <person name="Aguilar-Vera A."/>
            <person name="Mora Y."/>
            <person name="Vargas-Lagunas C."/>
            <person name="Girard L."/>
            <person name="Mora J."/>
        </authorList>
    </citation>
    <scope>NUCLEOTIDE SEQUENCE [LARGE SCALE GENOMIC DNA]</scope>
    <source>
        <strain evidence="3 4">CCGM5</strain>
    </source>
</reference>
<sequence length="323" mass="35210">MMAEPAEIQSVLGLDVSCNTVTLFDSDTGRCLTIANEADALRAALQPYQGTATLAVCEATGGHEDRLLGVLLELAIPAHRADPAKVKAYIKSFGKRGKNDSIDSRWLSRYGRDRAAMLLRWQPANPTQQKLELLVARRLDLVAMRVQEQNRLKAPRSSLIADNIRAHLCELERHIEALNAEIDTLIGESRDLALRAKSLRSVPGIGPVLVPLLLAVMPELGTLNRRQVASLAGVAPHPKDSGKASWHRSTTGGRRQIRPALFIAALAACRGNSPIATAYKTLLKAAKPKRVALTAIMRKIITIANARVRDALREQNEIMTVPA</sequence>
<comment type="caution">
    <text evidence="3">The sequence shown here is derived from an EMBL/GenBank/DDBJ whole genome shotgun (WGS) entry which is preliminary data.</text>
</comment>
<proteinExistence type="predicted"/>
<evidence type="ECO:0000259" key="1">
    <source>
        <dbReference type="Pfam" id="PF01548"/>
    </source>
</evidence>
<evidence type="ECO:0000259" key="2">
    <source>
        <dbReference type="Pfam" id="PF02371"/>
    </source>
</evidence>
<protein>
    <submittedName>
        <fullName evidence="3">IS110 family transposase</fullName>
    </submittedName>
</protein>
<accession>A0A3E1BW45</accession>
<dbReference type="Pfam" id="PF01548">
    <property type="entry name" value="DEDD_Tnp_IS110"/>
    <property type="match status" value="1"/>
</dbReference>
<dbReference type="EMBL" id="NAOO01000004">
    <property type="protein sequence ID" value="RFB99427.1"/>
    <property type="molecule type" value="Genomic_DNA"/>
</dbReference>
<gene>
    <name evidence="3" type="ORF">B5K10_02495</name>
</gene>
<dbReference type="Pfam" id="PF02371">
    <property type="entry name" value="Transposase_20"/>
    <property type="match status" value="1"/>
</dbReference>
<dbReference type="InterPro" id="IPR047650">
    <property type="entry name" value="Transpos_IS110"/>
</dbReference>
<dbReference type="RefSeq" id="WP_116272224.1">
    <property type="nucleotide sequence ID" value="NZ_KZ859521.1"/>
</dbReference>
<dbReference type="GO" id="GO:0004803">
    <property type="term" value="F:transposase activity"/>
    <property type="evidence" value="ECO:0007669"/>
    <property type="project" value="InterPro"/>
</dbReference>
<dbReference type="GO" id="GO:0006313">
    <property type="term" value="P:DNA transposition"/>
    <property type="evidence" value="ECO:0007669"/>
    <property type="project" value="InterPro"/>
</dbReference>